<reference evidence="1 2" key="1">
    <citation type="submission" date="2020-05" db="EMBL/GenBank/DDBJ databases">
        <authorList>
            <person name="Whitworth D."/>
        </authorList>
    </citation>
    <scope>NUCLEOTIDE SEQUENCE [LARGE SCALE GENOMIC DNA]</scope>
    <source>
        <strain evidence="1 2">AB043B</strain>
    </source>
</reference>
<name>A0A3A8GXC5_9BACT</name>
<proteinExistence type="predicted"/>
<dbReference type="EMBL" id="JABFJV010000007">
    <property type="protein sequence ID" value="NOK32037.1"/>
    <property type="molecule type" value="Genomic_DNA"/>
</dbReference>
<dbReference type="SUPFAM" id="SSF47336">
    <property type="entry name" value="ACP-like"/>
    <property type="match status" value="1"/>
</dbReference>
<dbReference type="AlphaFoldDB" id="A0A3A8GXC5"/>
<sequence>MTREEFQANIIQYLATQASLPEGWSCGPKENLFDLGVLESFDLPRLVAHIERMLDRRADLKSRRSEVFFTLDTMYEAFVGSSKEGSCAP</sequence>
<dbReference type="RefSeq" id="WP_120530533.1">
    <property type="nucleotide sequence ID" value="NZ_JABFJV010000007.1"/>
</dbReference>
<evidence type="ECO:0008006" key="3">
    <source>
        <dbReference type="Google" id="ProtNLM"/>
    </source>
</evidence>
<dbReference type="OrthoDB" id="3396741at2"/>
<dbReference type="Proteomes" id="UP000563426">
    <property type="component" value="Unassembled WGS sequence"/>
</dbReference>
<gene>
    <name evidence="1" type="ORF">HMI49_02310</name>
</gene>
<comment type="caution">
    <text evidence="1">The sequence shown here is derived from an EMBL/GenBank/DDBJ whole genome shotgun (WGS) entry which is preliminary data.</text>
</comment>
<accession>A0A3A8GXC5</accession>
<evidence type="ECO:0000313" key="1">
    <source>
        <dbReference type="EMBL" id="NOK32037.1"/>
    </source>
</evidence>
<dbReference type="Gene3D" id="1.10.1200.10">
    <property type="entry name" value="ACP-like"/>
    <property type="match status" value="1"/>
</dbReference>
<evidence type="ECO:0000313" key="2">
    <source>
        <dbReference type="Proteomes" id="UP000563426"/>
    </source>
</evidence>
<dbReference type="InterPro" id="IPR036736">
    <property type="entry name" value="ACP-like_sf"/>
</dbReference>
<keyword evidence="2" id="KW-1185">Reference proteome</keyword>
<organism evidence="1 2">
    <name type="scientific">Corallococcus exercitus</name>
    <dbReference type="NCBI Taxonomy" id="2316736"/>
    <lineage>
        <taxon>Bacteria</taxon>
        <taxon>Pseudomonadati</taxon>
        <taxon>Myxococcota</taxon>
        <taxon>Myxococcia</taxon>
        <taxon>Myxococcales</taxon>
        <taxon>Cystobacterineae</taxon>
        <taxon>Myxococcaceae</taxon>
        <taxon>Corallococcus</taxon>
    </lineage>
</organism>
<protein>
    <recommendedName>
        <fullName evidence="3">Acyl carrier protein</fullName>
    </recommendedName>
</protein>